<dbReference type="InterPro" id="IPR033983">
    <property type="entry name" value="Thiazole_synthase_ThiG"/>
</dbReference>
<accession>A0A1U7CUA6</accession>
<dbReference type="GO" id="GO:0009229">
    <property type="term" value="P:thiamine diphosphate biosynthetic process"/>
    <property type="evidence" value="ECO:0007669"/>
    <property type="project" value="UniProtKB-UniRule"/>
</dbReference>
<feature type="binding site" evidence="8">
    <location>
        <position position="244"/>
    </location>
    <ligand>
        <name>1-deoxy-D-xylulose 5-phosphate</name>
        <dbReference type="ChEBI" id="CHEBI:57792"/>
    </ligand>
</feature>
<organism evidence="10 11">
    <name type="scientific">Paludisphaera borealis</name>
    <dbReference type="NCBI Taxonomy" id="1387353"/>
    <lineage>
        <taxon>Bacteria</taxon>
        <taxon>Pseudomonadati</taxon>
        <taxon>Planctomycetota</taxon>
        <taxon>Planctomycetia</taxon>
        <taxon>Isosphaerales</taxon>
        <taxon>Isosphaeraceae</taxon>
        <taxon>Paludisphaera</taxon>
    </lineage>
</organism>
<evidence type="ECO:0000256" key="8">
    <source>
        <dbReference type="HAMAP-Rule" id="MF_00443"/>
    </source>
</evidence>
<keyword evidence="5 8" id="KW-0784">Thiamine biosynthesis</keyword>
<dbReference type="EC" id="2.8.1.10" evidence="3 8"/>
<dbReference type="Proteomes" id="UP000186309">
    <property type="component" value="Chromosome"/>
</dbReference>
<keyword evidence="6 8" id="KW-0704">Schiff base</keyword>
<evidence type="ECO:0000256" key="4">
    <source>
        <dbReference type="ARBA" id="ARBA00022679"/>
    </source>
</evidence>
<dbReference type="SUPFAM" id="SSF54285">
    <property type="entry name" value="MoaD/ThiS"/>
    <property type="match status" value="1"/>
</dbReference>
<dbReference type="AlphaFoldDB" id="A0A1U7CUA6"/>
<dbReference type="SUPFAM" id="SSF110399">
    <property type="entry name" value="ThiG-like"/>
    <property type="match status" value="1"/>
</dbReference>
<keyword evidence="4 8" id="KW-0808">Transferase</keyword>
<dbReference type="Gene3D" id="3.20.20.70">
    <property type="entry name" value="Aldolase class I"/>
    <property type="match status" value="1"/>
</dbReference>
<evidence type="ECO:0000313" key="11">
    <source>
        <dbReference type="Proteomes" id="UP000186309"/>
    </source>
</evidence>
<dbReference type="Pfam" id="PF02597">
    <property type="entry name" value="ThiS"/>
    <property type="match status" value="1"/>
</dbReference>
<evidence type="ECO:0000256" key="7">
    <source>
        <dbReference type="ARBA" id="ARBA00049897"/>
    </source>
</evidence>
<dbReference type="InterPro" id="IPR008867">
    <property type="entry name" value="ThiG"/>
</dbReference>
<dbReference type="Gene3D" id="3.10.20.30">
    <property type="match status" value="1"/>
</dbReference>
<comment type="subunit">
    <text evidence="8">Homotetramer. Forms heterodimers with either ThiH or ThiS.</text>
</comment>
<dbReference type="Pfam" id="PF05690">
    <property type="entry name" value="ThiG"/>
    <property type="match status" value="1"/>
</dbReference>
<feature type="domain" description="Thiazole synthase ThiG" evidence="9">
    <location>
        <begin position="85"/>
        <end position="340"/>
    </location>
</feature>
<feature type="binding site" evidence="8">
    <location>
        <begin position="297"/>
        <end position="298"/>
    </location>
    <ligand>
        <name>1-deoxy-D-xylulose 5-phosphate</name>
        <dbReference type="ChEBI" id="CHEBI:57792"/>
    </ligand>
</feature>
<evidence type="ECO:0000259" key="9">
    <source>
        <dbReference type="Pfam" id="PF05690"/>
    </source>
</evidence>
<evidence type="ECO:0000256" key="3">
    <source>
        <dbReference type="ARBA" id="ARBA00011960"/>
    </source>
</evidence>
<comment type="subcellular location">
    <subcellularLocation>
        <location evidence="8">Cytoplasm</location>
    </subcellularLocation>
</comment>
<dbReference type="KEGG" id="pbor:BSF38_04025"/>
<dbReference type="InterPro" id="IPR016155">
    <property type="entry name" value="Mopterin_synth/thiamin_S_b"/>
</dbReference>
<proteinExistence type="inferred from homology"/>
<dbReference type="UniPathway" id="UPA00060"/>
<dbReference type="GO" id="GO:1990107">
    <property type="term" value="F:thiazole synthase activity"/>
    <property type="evidence" value="ECO:0007669"/>
    <property type="project" value="UniProtKB-EC"/>
</dbReference>
<feature type="active site" description="Schiff-base intermediate with DXP" evidence="8">
    <location>
        <position position="183"/>
    </location>
</feature>
<comment type="similarity">
    <text evidence="8">Belongs to the ThiG family.</text>
</comment>
<dbReference type="HAMAP" id="MF_00443">
    <property type="entry name" value="ThiG"/>
    <property type="match status" value="1"/>
</dbReference>
<keyword evidence="11" id="KW-1185">Reference proteome</keyword>
<dbReference type="InterPro" id="IPR010035">
    <property type="entry name" value="Thi_S"/>
</dbReference>
<dbReference type="NCBIfam" id="TIGR01683">
    <property type="entry name" value="thiS"/>
    <property type="match status" value="1"/>
</dbReference>
<evidence type="ECO:0000313" key="10">
    <source>
        <dbReference type="EMBL" id="APW62479.1"/>
    </source>
</evidence>
<dbReference type="CDD" id="cd00565">
    <property type="entry name" value="Ubl_ThiS"/>
    <property type="match status" value="1"/>
</dbReference>
<name>A0A1U7CUA6_9BACT</name>
<sequence length="348" mass="36432">MGSIVEITLNGRKREVPDALNVARLLGLLELKPEHVAVELNRGLVTRSKHAETDIAPGDTLEIVTLVGGGSPSAPAAAEPELLSIGGHAVRSRLFVGTGKYTTLELMRDCLEASGAEVVTVAVRRERLVDRDGRNLLDFLDPGKYTILPNTAGCFSTDEALRTARLGRELLQGLGNPGADWVKLEVLADTRTLLPDPVATLDATRVLVAEGFQVLCYTSDDPIMARRLKEAGAASVMPAGSPIGSGQGVLNPNNIRIILEDLKGDDPSYPVIVDAGVGTASDVAIAMELGCDGVLLNTGIAGANDPLRMAHAMRLAVEAGRLAAGAGRIPKKLYATASSPTQGLVGRA</sequence>
<comment type="function">
    <text evidence="1 8">Catalyzes the rearrangement of 1-deoxy-D-xylulose 5-phosphate (DXP) to produce the thiazole phosphate moiety of thiamine. Sulfur is provided by the thiocarboxylate moiety of the carrier protein ThiS. In vitro, sulfur can be provided by H(2)S.</text>
</comment>
<dbReference type="InterPro" id="IPR012675">
    <property type="entry name" value="Beta-grasp_dom_sf"/>
</dbReference>
<dbReference type="PANTHER" id="PTHR34266:SF2">
    <property type="entry name" value="THIAZOLE SYNTHASE"/>
    <property type="match status" value="1"/>
</dbReference>
<comment type="pathway">
    <text evidence="2 8">Cofactor biosynthesis; thiamine diphosphate biosynthesis.</text>
</comment>
<comment type="catalytic activity">
    <reaction evidence="7 8">
        <text>[ThiS sulfur-carrier protein]-C-terminal-Gly-aminoethanethioate + 2-iminoacetate + 1-deoxy-D-xylulose 5-phosphate = [ThiS sulfur-carrier protein]-C-terminal Gly-Gly + 2-[(2R,5Z)-2-carboxy-4-methylthiazol-5(2H)-ylidene]ethyl phosphate + 2 H2O + H(+)</text>
        <dbReference type="Rhea" id="RHEA:26297"/>
        <dbReference type="Rhea" id="RHEA-COMP:12909"/>
        <dbReference type="Rhea" id="RHEA-COMP:19908"/>
        <dbReference type="ChEBI" id="CHEBI:15377"/>
        <dbReference type="ChEBI" id="CHEBI:15378"/>
        <dbReference type="ChEBI" id="CHEBI:57792"/>
        <dbReference type="ChEBI" id="CHEBI:62899"/>
        <dbReference type="ChEBI" id="CHEBI:77846"/>
        <dbReference type="ChEBI" id="CHEBI:90778"/>
        <dbReference type="ChEBI" id="CHEBI:232372"/>
        <dbReference type="EC" id="2.8.1.10"/>
    </reaction>
</comment>
<reference evidence="11" key="1">
    <citation type="submission" date="2016-12" db="EMBL/GenBank/DDBJ databases">
        <title>Comparative genomics of four Isosphaeraceae planctomycetes: a common pool of plasmids and glycoside hydrolase genes.</title>
        <authorList>
            <person name="Ivanova A."/>
        </authorList>
    </citation>
    <scope>NUCLEOTIDE SEQUENCE [LARGE SCALE GENOMIC DNA]</scope>
    <source>
        <strain evidence="11">PX4</strain>
    </source>
</reference>
<gene>
    <name evidence="8 10" type="primary">thiG</name>
    <name evidence="10" type="ORF">BSF38_04025</name>
</gene>
<evidence type="ECO:0000256" key="1">
    <source>
        <dbReference type="ARBA" id="ARBA00002834"/>
    </source>
</evidence>
<dbReference type="InterPro" id="IPR003749">
    <property type="entry name" value="ThiS/MoaD-like"/>
</dbReference>
<dbReference type="CDD" id="cd04728">
    <property type="entry name" value="ThiG"/>
    <property type="match status" value="1"/>
</dbReference>
<feature type="binding site" evidence="8">
    <location>
        <begin position="275"/>
        <end position="276"/>
    </location>
    <ligand>
        <name>1-deoxy-D-xylulose 5-phosphate</name>
        <dbReference type="ChEBI" id="CHEBI:57792"/>
    </ligand>
</feature>
<dbReference type="STRING" id="1387353.BSF38_04025"/>
<evidence type="ECO:0000256" key="6">
    <source>
        <dbReference type="ARBA" id="ARBA00023270"/>
    </source>
</evidence>
<dbReference type="GO" id="GO:0005737">
    <property type="term" value="C:cytoplasm"/>
    <property type="evidence" value="ECO:0007669"/>
    <property type="project" value="UniProtKB-SubCell"/>
</dbReference>
<evidence type="ECO:0000256" key="5">
    <source>
        <dbReference type="ARBA" id="ARBA00022977"/>
    </source>
</evidence>
<protein>
    <recommendedName>
        <fullName evidence="3 8">Thiazole synthase</fullName>
        <ecNumber evidence="3 8">2.8.1.10</ecNumber>
    </recommendedName>
</protein>
<evidence type="ECO:0000256" key="2">
    <source>
        <dbReference type="ARBA" id="ARBA00004948"/>
    </source>
</evidence>
<dbReference type="InterPro" id="IPR013785">
    <property type="entry name" value="Aldolase_TIM"/>
</dbReference>
<dbReference type="EMBL" id="CP019082">
    <property type="protein sequence ID" value="APW62479.1"/>
    <property type="molecule type" value="Genomic_DNA"/>
</dbReference>
<keyword evidence="8" id="KW-0963">Cytoplasm</keyword>
<dbReference type="PANTHER" id="PTHR34266">
    <property type="entry name" value="THIAZOLE SYNTHASE"/>
    <property type="match status" value="1"/>
</dbReference>